<dbReference type="PANTHER" id="PTHR12460">
    <property type="entry name" value="CYCLIN-DEPENDENT KINASE INHIBITOR-RELATED PROTEIN"/>
    <property type="match status" value="1"/>
</dbReference>
<feature type="domain" description="CID" evidence="2">
    <location>
        <begin position="2"/>
        <end position="150"/>
    </location>
</feature>
<proteinExistence type="predicted"/>
<dbReference type="eggNOG" id="KOG2669">
    <property type="taxonomic scope" value="Eukaryota"/>
</dbReference>
<dbReference type="STRING" id="10228.B3S7Z7"/>
<evidence type="ECO:0000313" key="3">
    <source>
        <dbReference type="EMBL" id="EDV21021.1"/>
    </source>
</evidence>
<reference evidence="3 4" key="1">
    <citation type="journal article" date="2008" name="Nature">
        <title>The Trichoplax genome and the nature of placozoans.</title>
        <authorList>
            <person name="Srivastava M."/>
            <person name="Begovic E."/>
            <person name="Chapman J."/>
            <person name="Putnam N.H."/>
            <person name="Hellsten U."/>
            <person name="Kawashima T."/>
            <person name="Kuo A."/>
            <person name="Mitros T."/>
            <person name="Salamov A."/>
            <person name="Carpenter M.L."/>
            <person name="Signorovitch A.Y."/>
            <person name="Moreno M.A."/>
            <person name="Kamm K."/>
            <person name="Grimwood J."/>
            <person name="Schmutz J."/>
            <person name="Shapiro H."/>
            <person name="Grigoriev I.V."/>
            <person name="Buss L.W."/>
            <person name="Schierwater B."/>
            <person name="Dellaporta S.L."/>
            <person name="Rokhsar D.S."/>
        </authorList>
    </citation>
    <scope>NUCLEOTIDE SEQUENCE [LARGE SCALE GENOMIC DNA]</scope>
    <source>
        <strain evidence="3 4">Grell-BS-1999</strain>
    </source>
</reference>
<dbReference type="CTD" id="6757645"/>
<dbReference type="Gene3D" id="1.25.40.90">
    <property type="match status" value="1"/>
</dbReference>
<evidence type="ECO:0000259" key="2">
    <source>
        <dbReference type="PROSITE" id="PS51391"/>
    </source>
</evidence>
<dbReference type="SMART" id="SM00582">
    <property type="entry name" value="RPR"/>
    <property type="match status" value="1"/>
</dbReference>
<dbReference type="InParanoid" id="B3S7Z7"/>
<dbReference type="InterPro" id="IPR008942">
    <property type="entry name" value="ENTH_VHS"/>
</dbReference>
<dbReference type="EMBL" id="DS985255">
    <property type="protein sequence ID" value="EDV21021.1"/>
    <property type="molecule type" value="Genomic_DNA"/>
</dbReference>
<feature type="compositionally biased region" description="Polar residues" evidence="1">
    <location>
        <begin position="601"/>
        <end position="612"/>
    </location>
</feature>
<dbReference type="InterPro" id="IPR006569">
    <property type="entry name" value="CID_dom"/>
</dbReference>
<name>B3S7Z7_TRIAD</name>
<dbReference type="GO" id="GO:0031124">
    <property type="term" value="P:mRNA 3'-end processing"/>
    <property type="evidence" value="ECO:0000318"/>
    <property type="project" value="GO_Central"/>
</dbReference>
<feature type="compositionally biased region" description="Polar residues" evidence="1">
    <location>
        <begin position="569"/>
        <end position="589"/>
    </location>
</feature>
<dbReference type="GeneID" id="6757645"/>
<dbReference type="PANTHER" id="PTHR12460:SF0">
    <property type="entry name" value="CID DOMAIN-CONTAINING PROTEIN-RELATED"/>
    <property type="match status" value="1"/>
</dbReference>
<feature type="region of interest" description="Disordered" evidence="1">
    <location>
        <begin position="291"/>
        <end position="424"/>
    </location>
</feature>
<evidence type="ECO:0000313" key="4">
    <source>
        <dbReference type="Proteomes" id="UP000009022"/>
    </source>
</evidence>
<organism evidence="3 4">
    <name type="scientific">Trichoplax adhaerens</name>
    <name type="common">Trichoplax reptans</name>
    <dbReference type="NCBI Taxonomy" id="10228"/>
    <lineage>
        <taxon>Eukaryota</taxon>
        <taxon>Metazoa</taxon>
        <taxon>Placozoa</taxon>
        <taxon>Uniplacotomia</taxon>
        <taxon>Trichoplacea</taxon>
        <taxon>Trichoplacidae</taxon>
        <taxon>Trichoplax</taxon>
    </lineage>
</organism>
<dbReference type="AlphaFoldDB" id="B3S7Z7"/>
<dbReference type="PROSITE" id="PS51391">
    <property type="entry name" value="CID"/>
    <property type="match status" value="1"/>
</dbReference>
<protein>
    <recommendedName>
        <fullName evidence="2">CID domain-containing protein</fullName>
    </recommendedName>
</protein>
<dbReference type="HOGENOM" id="CLU_335663_0_0_1"/>
<keyword evidence="4" id="KW-1185">Reference proteome</keyword>
<dbReference type="KEGG" id="tad:TRIADDRAFT_60354"/>
<dbReference type="Gene3D" id="6.10.250.2560">
    <property type="match status" value="1"/>
</dbReference>
<feature type="compositionally biased region" description="Polar residues" evidence="1">
    <location>
        <begin position="401"/>
        <end position="410"/>
    </location>
</feature>
<dbReference type="GO" id="GO:0000993">
    <property type="term" value="F:RNA polymerase II complex binding"/>
    <property type="evidence" value="ECO:0000318"/>
    <property type="project" value="GO_Central"/>
</dbReference>
<feature type="compositionally biased region" description="Polar residues" evidence="1">
    <location>
        <begin position="363"/>
        <end position="391"/>
    </location>
</feature>
<dbReference type="Pfam" id="PF04818">
    <property type="entry name" value="CID"/>
    <property type="match status" value="1"/>
</dbReference>
<gene>
    <name evidence="3" type="ORF">TRIADDRAFT_60354</name>
</gene>
<dbReference type="PhylomeDB" id="B3S7Z7"/>
<dbReference type="RefSeq" id="XP_002116351.1">
    <property type="nucleotide sequence ID" value="XM_002116315.1"/>
</dbReference>
<dbReference type="Proteomes" id="UP000009022">
    <property type="component" value="Unassembled WGS sequence"/>
</dbReference>
<feature type="compositionally biased region" description="Low complexity" evidence="1">
    <location>
        <begin position="778"/>
        <end position="787"/>
    </location>
</feature>
<feature type="compositionally biased region" description="Polar residues" evidence="1">
    <location>
        <begin position="631"/>
        <end position="640"/>
    </location>
</feature>
<sequence length="850" mass="95143">MAANFDQSTFQDKLNHLTGSQESVQSLSSYILSNVIHVKSVLTTLMRDLKQDKLSCIQRAYTTLDTGLANTLIHDTGPILNAIKAHSKRKSTRIYDEFVNVLNDVVTHFRSNSDTAQIRRIKRIFKIWEDRDVVTKACITNLYRILDADQTNNTPGPIEEFKLFTLTESCMKFQNYSQAVGMKEKGASAFDRYTSENVKSVKDRTEGTKYIAKFDEARTRWSDYQSALEEKSKACIQMIKNMNDCNVYHAGELDKVKIIANAYKSLFDRVKKTKLKLDDKVSTLADEPIVSKKPVENDNTQVQDMDLDNSDDERGFHDNTTTASHSTITINPGIPIPPVGRRDIHPIATTHARPPSIIPQAADRSNPSSSTYLTPQSSTNSWPLQRSTSVPPNEPIRYPQNEATPATPTTGMRYDGLNNQGQAEPRHANLDSRLFNKQLPLQHELKTDHTNIDSDKPSDANNSAKNGNTIQQLAKLLSLNNPTVADNQNLPLTDQASQQTADHKDSSITSLFYNLLPSLRSITSQETDSNNSNEHLENRNSHRNEFAQSIGQPGQTKHIGSDAVGEPNLGSQTIPVRNTTSLATGQRRISNIGKGRGSKATFENRSFKPNSPNKHRNNHPPPISAKPAQTDKGTNRMSDVQSIQTVHDVRPAFQPQRSQLFYQADVNQGAQRSANTYRNVRPPSILHETGPVKYDRISPSSETHPPFYGGPPAISDHMQGQLPKVGPSANPWRGNRKRLHGDTADRRLSLPPDEFSDVPVHFGDSRPGHRKRTKSESESSNSGSPQSIPVLQQHKRSPYPHGHSQGPRRSNIHHPRRSMEEDQGRQISVLDPRHPPLHQNRPNIYQGHHK</sequence>
<accession>B3S7Z7</accession>
<feature type="region of interest" description="Disordered" evidence="1">
    <location>
        <begin position="672"/>
        <end position="850"/>
    </location>
</feature>
<evidence type="ECO:0000256" key="1">
    <source>
        <dbReference type="SAM" id="MobiDB-lite"/>
    </source>
</evidence>
<feature type="region of interest" description="Disordered" evidence="1">
    <location>
        <begin position="549"/>
        <end position="640"/>
    </location>
</feature>